<protein>
    <submittedName>
        <fullName evidence="2">Uncharacterized protein</fullName>
    </submittedName>
</protein>
<organism evidence="2">
    <name type="scientific">marine sediment metagenome</name>
    <dbReference type="NCBI Taxonomy" id="412755"/>
    <lineage>
        <taxon>unclassified sequences</taxon>
        <taxon>metagenomes</taxon>
        <taxon>ecological metagenomes</taxon>
    </lineage>
</organism>
<reference evidence="2" key="1">
    <citation type="journal article" date="2015" name="Nature">
        <title>Complex archaea that bridge the gap between prokaryotes and eukaryotes.</title>
        <authorList>
            <person name="Spang A."/>
            <person name="Saw J.H."/>
            <person name="Jorgensen S.L."/>
            <person name="Zaremba-Niedzwiedzka K."/>
            <person name="Martijn J."/>
            <person name="Lind A.E."/>
            <person name="van Eijk R."/>
            <person name="Schleper C."/>
            <person name="Guy L."/>
            <person name="Ettema T.J."/>
        </authorList>
    </citation>
    <scope>NUCLEOTIDE SEQUENCE</scope>
</reference>
<sequence>MADKFNLEITVKGDKVATKQLDKVSTSIDKQGKNAKKTSKSLGEYTQT</sequence>
<evidence type="ECO:0000313" key="2">
    <source>
        <dbReference type="EMBL" id="KKL90083.1"/>
    </source>
</evidence>
<proteinExistence type="predicted"/>
<accession>A0A0F9FUY2</accession>
<dbReference type="AlphaFoldDB" id="A0A0F9FUY2"/>
<feature type="region of interest" description="Disordered" evidence="1">
    <location>
        <begin position="24"/>
        <end position="48"/>
    </location>
</feature>
<dbReference type="EMBL" id="LAZR01020109">
    <property type="protein sequence ID" value="KKL90083.1"/>
    <property type="molecule type" value="Genomic_DNA"/>
</dbReference>
<gene>
    <name evidence="2" type="ORF">LCGC14_1908210</name>
</gene>
<evidence type="ECO:0000256" key="1">
    <source>
        <dbReference type="SAM" id="MobiDB-lite"/>
    </source>
</evidence>
<feature type="non-terminal residue" evidence="2">
    <location>
        <position position="48"/>
    </location>
</feature>
<name>A0A0F9FUY2_9ZZZZ</name>
<comment type="caution">
    <text evidence="2">The sequence shown here is derived from an EMBL/GenBank/DDBJ whole genome shotgun (WGS) entry which is preliminary data.</text>
</comment>